<dbReference type="STRING" id="98765.A0A2R6RVH0"/>
<dbReference type="PROSITE" id="PS00599">
    <property type="entry name" value="AA_TRANSFER_CLASS_2"/>
    <property type="match status" value="1"/>
</dbReference>
<dbReference type="InterPro" id="IPR001917">
    <property type="entry name" value="Aminotrans_II_pyridoxalP_BS"/>
</dbReference>
<name>A0A2R6RVH0_9APHY</name>
<dbReference type="Pfam" id="PF00155">
    <property type="entry name" value="Aminotran_1_2"/>
    <property type="match status" value="1"/>
</dbReference>
<dbReference type="Proteomes" id="UP000186601">
    <property type="component" value="Unassembled WGS sequence"/>
</dbReference>
<sequence length="446" mass="48715">MSSSLDAKLGAALRSRDERQIRRRLSDPDADAGLVDFHTNDYLSLSHSPDLRARFLSKLHVAPEILGSGGSRLLVNGHAHSALEARLANFFGSPTALLFNSGFDANVGFFSCIPQPGDVVVLDEYIHASVHDGVRSSRARDAQFTFEHNCLTSLGDVLLRLLHARPGLSTGENSLFVAVESLYSMDGTVAPLSQIVEMLETLLPNGNGYLVVDEAHATGIYGPNGKGLVAMLGLEHRVLARLHTFGKALAGSGAVILTSTLIRDYMLNYSRSLIYTTSLSHANIVSVDCSFDLLEDGTAKKLSSHLLQLSTHFLDTLRTLMQTHVIPAHLLSLPSHLSAPPAVEPIALLAPVFAYLPAPIIPVFTSHPRPLSAYLRAKGMNARPITWPTVPKGRDRIRVCLHYGNSRLEVEDLARAMVEWAREQIGQQRMIDSRLPHQEVLVQSKL</sequence>
<dbReference type="InterPro" id="IPR015424">
    <property type="entry name" value="PyrdxlP-dep_Trfase"/>
</dbReference>
<organism evidence="7 8">
    <name type="scientific">Hermanssonia centrifuga</name>
    <dbReference type="NCBI Taxonomy" id="98765"/>
    <lineage>
        <taxon>Eukaryota</taxon>
        <taxon>Fungi</taxon>
        <taxon>Dikarya</taxon>
        <taxon>Basidiomycota</taxon>
        <taxon>Agaricomycotina</taxon>
        <taxon>Agaricomycetes</taxon>
        <taxon>Polyporales</taxon>
        <taxon>Meruliaceae</taxon>
        <taxon>Hermanssonia</taxon>
    </lineage>
</organism>
<feature type="domain" description="Aminotransferase class I/classII large" evidence="6">
    <location>
        <begin position="34"/>
        <end position="409"/>
    </location>
</feature>
<evidence type="ECO:0000256" key="5">
    <source>
        <dbReference type="RuleBase" id="RU003693"/>
    </source>
</evidence>
<dbReference type="InterPro" id="IPR004839">
    <property type="entry name" value="Aminotransferase_I/II_large"/>
</dbReference>
<keyword evidence="8" id="KW-1185">Reference proteome</keyword>
<dbReference type="PANTHER" id="PTHR13693:SF77">
    <property type="entry name" value="8-AMINO-7-OXONONANOATE SYNTHASE"/>
    <property type="match status" value="1"/>
</dbReference>
<dbReference type="Gene3D" id="3.40.640.10">
    <property type="entry name" value="Type I PLP-dependent aspartate aminotransferase-like (Major domain)"/>
    <property type="match status" value="1"/>
</dbReference>
<evidence type="ECO:0000256" key="2">
    <source>
        <dbReference type="ARBA" id="ARBA00010008"/>
    </source>
</evidence>
<comment type="caution">
    <text evidence="7">The sequence shown here is derived from an EMBL/GenBank/DDBJ whole genome shotgun (WGS) entry which is preliminary data.</text>
</comment>
<comment type="cofactor">
    <cofactor evidence="1 5">
        <name>pyridoxal 5'-phosphate</name>
        <dbReference type="ChEBI" id="CHEBI:597326"/>
    </cofactor>
</comment>
<evidence type="ECO:0000256" key="4">
    <source>
        <dbReference type="ARBA" id="ARBA00022898"/>
    </source>
</evidence>
<evidence type="ECO:0000313" key="7">
    <source>
        <dbReference type="EMBL" id="PSS34013.1"/>
    </source>
</evidence>
<reference evidence="7 8" key="1">
    <citation type="submission" date="2018-02" db="EMBL/GenBank/DDBJ databases">
        <title>Genome sequence of the basidiomycete white-rot fungus Phlebia centrifuga.</title>
        <authorList>
            <person name="Granchi Z."/>
            <person name="Peng M."/>
            <person name="de Vries R.P."/>
            <person name="Hilden K."/>
            <person name="Makela M.R."/>
            <person name="Grigoriev I."/>
            <person name="Riley R."/>
        </authorList>
    </citation>
    <scope>NUCLEOTIDE SEQUENCE [LARGE SCALE GENOMIC DNA]</scope>
    <source>
        <strain evidence="7 8">FBCC195</strain>
    </source>
</reference>
<evidence type="ECO:0000256" key="1">
    <source>
        <dbReference type="ARBA" id="ARBA00001933"/>
    </source>
</evidence>
<comment type="similarity">
    <text evidence="2">Belongs to the class-II pyridoxal-phosphate-dependent aminotransferase family. BioF subfamily.</text>
</comment>
<keyword evidence="3" id="KW-0808">Transferase</keyword>
<evidence type="ECO:0000256" key="3">
    <source>
        <dbReference type="ARBA" id="ARBA00022679"/>
    </source>
</evidence>
<dbReference type="Gene3D" id="3.90.1150.10">
    <property type="entry name" value="Aspartate Aminotransferase, domain 1"/>
    <property type="match status" value="1"/>
</dbReference>
<dbReference type="GO" id="GO:0009102">
    <property type="term" value="P:biotin biosynthetic process"/>
    <property type="evidence" value="ECO:0007669"/>
    <property type="project" value="TreeGrafter"/>
</dbReference>
<dbReference type="OrthoDB" id="2382073at2759"/>
<evidence type="ECO:0000313" key="8">
    <source>
        <dbReference type="Proteomes" id="UP000186601"/>
    </source>
</evidence>
<dbReference type="GO" id="GO:0016740">
    <property type="term" value="F:transferase activity"/>
    <property type="evidence" value="ECO:0007669"/>
    <property type="project" value="UniProtKB-KW"/>
</dbReference>
<dbReference type="InterPro" id="IPR015422">
    <property type="entry name" value="PyrdxlP-dep_Trfase_small"/>
</dbReference>
<evidence type="ECO:0000259" key="6">
    <source>
        <dbReference type="Pfam" id="PF00155"/>
    </source>
</evidence>
<accession>A0A2R6RVH0</accession>
<dbReference type="InterPro" id="IPR050087">
    <property type="entry name" value="AON_synthase_class-II"/>
</dbReference>
<dbReference type="InterPro" id="IPR015421">
    <property type="entry name" value="PyrdxlP-dep_Trfase_major"/>
</dbReference>
<proteinExistence type="inferred from homology"/>
<dbReference type="GO" id="GO:0030170">
    <property type="term" value="F:pyridoxal phosphate binding"/>
    <property type="evidence" value="ECO:0007669"/>
    <property type="project" value="InterPro"/>
</dbReference>
<dbReference type="SUPFAM" id="SSF53383">
    <property type="entry name" value="PLP-dependent transferases"/>
    <property type="match status" value="1"/>
</dbReference>
<dbReference type="EMBL" id="MLYV02000162">
    <property type="protein sequence ID" value="PSS34013.1"/>
    <property type="molecule type" value="Genomic_DNA"/>
</dbReference>
<gene>
    <name evidence="7" type="ORF">PHLCEN_2v1917</name>
</gene>
<dbReference type="AlphaFoldDB" id="A0A2R6RVH0"/>
<keyword evidence="4 5" id="KW-0663">Pyridoxal phosphate</keyword>
<dbReference type="PANTHER" id="PTHR13693">
    <property type="entry name" value="CLASS II AMINOTRANSFERASE/8-AMINO-7-OXONONANOATE SYNTHASE"/>
    <property type="match status" value="1"/>
</dbReference>
<protein>
    <recommendedName>
        <fullName evidence="6">Aminotransferase class I/classII large domain-containing protein</fullName>
    </recommendedName>
</protein>